<dbReference type="EMBL" id="MAAX01000128">
    <property type="protein sequence ID" value="OUS14284.1"/>
    <property type="molecule type" value="Genomic_DNA"/>
</dbReference>
<name>A0A1Z8AVC3_9FLAO</name>
<dbReference type="InterPro" id="IPR046732">
    <property type="entry name" value="DUF6624"/>
</dbReference>
<dbReference type="Pfam" id="PF20329">
    <property type="entry name" value="DUF6624"/>
    <property type="match status" value="1"/>
</dbReference>
<dbReference type="AlphaFoldDB" id="A0A1Z8AVC3"/>
<comment type="caution">
    <text evidence="1">The sequence shown here is derived from an EMBL/GenBank/DDBJ whole genome shotgun (WGS) entry which is preliminary data.</text>
</comment>
<evidence type="ECO:0000313" key="1">
    <source>
        <dbReference type="EMBL" id="OUS14284.1"/>
    </source>
</evidence>
<organism evidence="1 2">
    <name type="scientific">Nonlabens dokdonensis</name>
    <dbReference type="NCBI Taxonomy" id="328515"/>
    <lineage>
        <taxon>Bacteria</taxon>
        <taxon>Pseudomonadati</taxon>
        <taxon>Bacteroidota</taxon>
        <taxon>Flavobacteriia</taxon>
        <taxon>Flavobacteriales</taxon>
        <taxon>Flavobacteriaceae</taxon>
        <taxon>Nonlabens</taxon>
    </lineage>
</organism>
<evidence type="ECO:0000313" key="2">
    <source>
        <dbReference type="Proteomes" id="UP000196102"/>
    </source>
</evidence>
<sequence>MTDMIMANNFTMPDDVKYYDKNGNLLSKEEKEALSNELPFANWFINDLNVLRKVEFQDLETAMIALKKEPIFRNINQVDCNNLNRILERIHDRDQDNRGDNMIDEEVDQNNLTAIEQILEKCGMPTEETAGEKGMSAIWLVIQHASAEKRTEYFPMLLKAAQNGDLERQDIALMQDRMLMDAGKPQLYGSQILMNEDGTYELHKLKEPEKVDARRAIMGLGPLSEYVAFWGLAFNVEQVSD</sequence>
<proteinExistence type="predicted"/>
<protein>
    <submittedName>
        <fullName evidence="1">Uncharacterized protein</fullName>
    </submittedName>
</protein>
<reference evidence="2" key="1">
    <citation type="journal article" date="2017" name="Proc. Natl. Acad. Sci. U.S.A.">
        <title>Simulation of Deepwater Horizon oil plume reveals substrate specialization within a complex community of hydrocarbon-degraders.</title>
        <authorList>
            <person name="Hu P."/>
            <person name="Dubinsky E.A."/>
            <person name="Probst A.J."/>
            <person name="Wang J."/>
            <person name="Sieber C.M.K."/>
            <person name="Tom L.M."/>
            <person name="Gardinali P."/>
            <person name="Banfield J.F."/>
            <person name="Atlas R.M."/>
            <person name="Andersen G.L."/>
        </authorList>
    </citation>
    <scope>NUCLEOTIDE SEQUENCE [LARGE SCALE GENOMIC DNA]</scope>
</reference>
<accession>A0A1Z8AVC3</accession>
<gene>
    <name evidence="1" type="ORF">A9Q93_08700</name>
</gene>
<dbReference type="Proteomes" id="UP000196102">
    <property type="component" value="Unassembled WGS sequence"/>
</dbReference>